<protein>
    <submittedName>
        <fullName evidence="1">18787_t:CDS:1</fullName>
    </submittedName>
</protein>
<dbReference type="AlphaFoldDB" id="A0A9N9A0N6"/>
<accession>A0A9N9A0N6</accession>
<sequence length="48" mass="5264">MSTSCRPRTLLVLSVTDSLNYMGNSFRTHVSTRFPAAVIMSSSYPPSP</sequence>
<evidence type="ECO:0000313" key="2">
    <source>
        <dbReference type="Proteomes" id="UP000789405"/>
    </source>
</evidence>
<organism evidence="1 2">
    <name type="scientific">Dentiscutata erythropus</name>
    <dbReference type="NCBI Taxonomy" id="1348616"/>
    <lineage>
        <taxon>Eukaryota</taxon>
        <taxon>Fungi</taxon>
        <taxon>Fungi incertae sedis</taxon>
        <taxon>Mucoromycota</taxon>
        <taxon>Glomeromycotina</taxon>
        <taxon>Glomeromycetes</taxon>
        <taxon>Diversisporales</taxon>
        <taxon>Gigasporaceae</taxon>
        <taxon>Dentiscutata</taxon>
    </lineage>
</organism>
<dbReference type="Proteomes" id="UP000789405">
    <property type="component" value="Unassembled WGS sequence"/>
</dbReference>
<evidence type="ECO:0000313" key="1">
    <source>
        <dbReference type="EMBL" id="CAG8513680.1"/>
    </source>
</evidence>
<proteinExistence type="predicted"/>
<dbReference type="EMBL" id="CAJVPY010001248">
    <property type="protein sequence ID" value="CAG8513680.1"/>
    <property type="molecule type" value="Genomic_DNA"/>
</dbReference>
<comment type="caution">
    <text evidence="1">The sequence shown here is derived from an EMBL/GenBank/DDBJ whole genome shotgun (WGS) entry which is preliminary data.</text>
</comment>
<name>A0A9N9A0N6_9GLOM</name>
<gene>
    <name evidence="1" type="ORF">DERYTH_LOCUS3514</name>
</gene>
<keyword evidence="2" id="KW-1185">Reference proteome</keyword>
<reference evidence="1" key="1">
    <citation type="submission" date="2021-06" db="EMBL/GenBank/DDBJ databases">
        <authorList>
            <person name="Kallberg Y."/>
            <person name="Tangrot J."/>
            <person name="Rosling A."/>
        </authorList>
    </citation>
    <scope>NUCLEOTIDE SEQUENCE</scope>
    <source>
        <strain evidence="1">MA453B</strain>
    </source>
</reference>